<organism evidence="1 2">
    <name type="scientific">Desertifilum tharense IPPAS B-1220</name>
    <dbReference type="NCBI Taxonomy" id="1781255"/>
    <lineage>
        <taxon>Bacteria</taxon>
        <taxon>Bacillati</taxon>
        <taxon>Cyanobacteriota</taxon>
        <taxon>Cyanophyceae</taxon>
        <taxon>Desertifilales</taxon>
        <taxon>Desertifilaceae</taxon>
        <taxon>Desertifilum</taxon>
    </lineage>
</organism>
<keyword evidence="2" id="KW-1185">Reference proteome</keyword>
<dbReference type="EMBL" id="CP182909">
    <property type="protein sequence ID" value="XPM64060.1"/>
    <property type="molecule type" value="Genomic_DNA"/>
</dbReference>
<evidence type="ECO:0000313" key="1">
    <source>
        <dbReference type="EMBL" id="XPM64060.1"/>
    </source>
</evidence>
<evidence type="ECO:0000313" key="2">
    <source>
        <dbReference type="Proteomes" id="UP000095472"/>
    </source>
</evidence>
<accession>A0ACD5GT83</accession>
<proteinExistence type="predicted"/>
<dbReference type="Proteomes" id="UP000095472">
    <property type="component" value="Chromosome"/>
</dbReference>
<reference evidence="1 2" key="1">
    <citation type="journal article" date="2016" name="Genome Announc.">
        <title>Draft Genome Sequence of the Thermotolerant Cyanobacterium Desertifilum sp. IPPAS B-1220.</title>
        <authorList>
            <person name="Mironov K.S."/>
            <person name="Sinetova M.A."/>
            <person name="Bolatkhan K."/>
            <person name="Zayadan B.K."/>
            <person name="Ustinova V.V."/>
            <person name="Kupriyanova E.V."/>
            <person name="Skrypnik A.N."/>
            <person name="Gogoleva N.E."/>
            <person name="Gogolev Y.V."/>
            <person name="Los D.A."/>
        </authorList>
    </citation>
    <scope>NUCLEOTIDE SEQUENCE [LARGE SCALE GENOMIC DNA]</scope>
    <source>
        <strain evidence="1 2">IPPAS B-1220</strain>
    </source>
</reference>
<protein>
    <submittedName>
        <fullName evidence="1">Uncharacterized protein</fullName>
    </submittedName>
</protein>
<gene>
    <name evidence="1" type="ORF">BH720_034230</name>
</gene>
<name>A0ACD5GT83_9CYAN</name>
<sequence length="75" mass="8961">MGLISGLVTWFLLAFESLVASIQHLVLRLILVKNRQLPWNYSRFLNYATHRHLLQRVNGRYRFIHELLQTHFSRG</sequence>